<gene>
    <name evidence="2" type="ORF">FRX31_021011</name>
</gene>
<evidence type="ECO:0000313" key="2">
    <source>
        <dbReference type="EMBL" id="KAF5189402.1"/>
    </source>
</evidence>
<name>A0A7J6VYI3_THATH</name>
<protein>
    <submittedName>
        <fullName evidence="2">Uncharacterized protein</fullName>
    </submittedName>
</protein>
<reference evidence="2 3" key="1">
    <citation type="submission" date="2020-06" db="EMBL/GenBank/DDBJ databases">
        <title>Transcriptomic and genomic resources for Thalictrum thalictroides and T. hernandezii: Facilitating candidate gene discovery in an emerging model plant lineage.</title>
        <authorList>
            <person name="Arias T."/>
            <person name="Riano-Pachon D.M."/>
            <person name="Di Stilio V.S."/>
        </authorList>
    </citation>
    <scope>NUCLEOTIDE SEQUENCE [LARGE SCALE GENOMIC DNA]</scope>
    <source>
        <strain evidence="3">cv. WT478/WT964</strain>
        <tissue evidence="2">Leaves</tissue>
    </source>
</reference>
<feature type="non-terminal residue" evidence="2">
    <location>
        <position position="123"/>
    </location>
</feature>
<feature type="chain" id="PRO_5029888447" evidence="1">
    <location>
        <begin position="22"/>
        <end position="123"/>
    </location>
</feature>
<keyword evidence="1" id="KW-0732">Signal</keyword>
<dbReference type="EMBL" id="JABWDY010025515">
    <property type="protein sequence ID" value="KAF5189402.1"/>
    <property type="molecule type" value="Genomic_DNA"/>
</dbReference>
<evidence type="ECO:0000256" key="1">
    <source>
        <dbReference type="SAM" id="SignalP"/>
    </source>
</evidence>
<dbReference type="Proteomes" id="UP000554482">
    <property type="component" value="Unassembled WGS sequence"/>
</dbReference>
<keyword evidence="3" id="KW-1185">Reference proteome</keyword>
<comment type="caution">
    <text evidence="2">The sequence shown here is derived from an EMBL/GenBank/DDBJ whole genome shotgun (WGS) entry which is preliminary data.</text>
</comment>
<feature type="signal peptide" evidence="1">
    <location>
        <begin position="1"/>
        <end position="21"/>
    </location>
</feature>
<accession>A0A7J6VYI3</accession>
<evidence type="ECO:0000313" key="3">
    <source>
        <dbReference type="Proteomes" id="UP000554482"/>
    </source>
</evidence>
<organism evidence="2 3">
    <name type="scientific">Thalictrum thalictroides</name>
    <name type="common">Rue-anemone</name>
    <name type="synonym">Anemone thalictroides</name>
    <dbReference type="NCBI Taxonomy" id="46969"/>
    <lineage>
        <taxon>Eukaryota</taxon>
        <taxon>Viridiplantae</taxon>
        <taxon>Streptophyta</taxon>
        <taxon>Embryophyta</taxon>
        <taxon>Tracheophyta</taxon>
        <taxon>Spermatophyta</taxon>
        <taxon>Magnoliopsida</taxon>
        <taxon>Ranunculales</taxon>
        <taxon>Ranunculaceae</taxon>
        <taxon>Thalictroideae</taxon>
        <taxon>Thalictrum</taxon>
    </lineage>
</organism>
<proteinExistence type="predicted"/>
<sequence>MTWLPTILAKLLSMLFIPISSIINRSGGPIHTDIVDIDRPSQQEQPCAYQNSQIIDLSLKAELPKFPIVRPKYSHSLPIVRRNSHSLPANDEEFRERAFERIRICPRKDTRPNCKLFDITTIR</sequence>
<dbReference type="AlphaFoldDB" id="A0A7J6VYI3"/>